<keyword evidence="1" id="KW-0812">Transmembrane</keyword>
<evidence type="ECO:0000256" key="1">
    <source>
        <dbReference type="SAM" id="Phobius"/>
    </source>
</evidence>
<accession>A5E4W6</accession>
<dbReference type="InParanoid" id="A5E4W6"/>
<feature type="transmembrane region" description="Helical" evidence="1">
    <location>
        <begin position="127"/>
        <end position="148"/>
    </location>
</feature>
<dbReference type="Proteomes" id="UP000001996">
    <property type="component" value="Unassembled WGS sequence"/>
</dbReference>
<keyword evidence="1" id="KW-0472">Membrane</keyword>
<evidence type="ECO:0000256" key="2">
    <source>
        <dbReference type="SAM" id="SignalP"/>
    </source>
</evidence>
<dbReference type="EMBL" id="CH981530">
    <property type="protein sequence ID" value="EDK46474.1"/>
    <property type="molecule type" value="Genomic_DNA"/>
</dbReference>
<protein>
    <submittedName>
        <fullName evidence="3">Uncharacterized protein</fullName>
    </submittedName>
</protein>
<sequence length="180" mass="21457">MTQKKCKNHLIFFHSILQFCSTHTTYDADSIHTYTLTHLHTYTLTHLHTHTHTHIISLSLLFLCNYDSRPVHHTKEGRLILYIFRPGLHKMTYMPSLIDPKQTKKEKSKRKIKSLKKVLAAEVQKKIFFLFCCLYTFLDFFTNSLLLVNTDIKSNRFPLVDKFFCIRLYYQTHTFLGYFT</sequence>
<feature type="chain" id="PRO_5002681766" evidence="2">
    <location>
        <begin position="23"/>
        <end position="180"/>
    </location>
</feature>
<keyword evidence="1" id="KW-1133">Transmembrane helix</keyword>
<keyword evidence="4" id="KW-1185">Reference proteome</keyword>
<proteinExistence type="predicted"/>
<organism evidence="3 4">
    <name type="scientific">Lodderomyces elongisporus (strain ATCC 11503 / CBS 2605 / JCM 1781 / NBRC 1676 / NRRL YB-4239)</name>
    <name type="common">Yeast</name>
    <name type="synonym">Saccharomyces elongisporus</name>
    <dbReference type="NCBI Taxonomy" id="379508"/>
    <lineage>
        <taxon>Eukaryota</taxon>
        <taxon>Fungi</taxon>
        <taxon>Dikarya</taxon>
        <taxon>Ascomycota</taxon>
        <taxon>Saccharomycotina</taxon>
        <taxon>Pichiomycetes</taxon>
        <taxon>Debaryomycetaceae</taxon>
        <taxon>Candida/Lodderomyces clade</taxon>
        <taxon>Lodderomyces</taxon>
    </lineage>
</organism>
<evidence type="ECO:0000313" key="3">
    <source>
        <dbReference type="EMBL" id="EDK46474.1"/>
    </source>
</evidence>
<dbReference type="VEuPathDB" id="FungiDB:LELG_04655"/>
<name>A5E4W6_LODEL</name>
<dbReference type="HOGENOM" id="CLU_1496499_0_0_1"/>
<reference evidence="3 4" key="1">
    <citation type="journal article" date="2009" name="Nature">
        <title>Evolution of pathogenicity and sexual reproduction in eight Candida genomes.</title>
        <authorList>
            <person name="Butler G."/>
            <person name="Rasmussen M.D."/>
            <person name="Lin M.F."/>
            <person name="Santos M.A."/>
            <person name="Sakthikumar S."/>
            <person name="Munro C.A."/>
            <person name="Rheinbay E."/>
            <person name="Grabherr M."/>
            <person name="Forche A."/>
            <person name="Reedy J.L."/>
            <person name="Agrafioti I."/>
            <person name="Arnaud M.B."/>
            <person name="Bates S."/>
            <person name="Brown A.J."/>
            <person name="Brunke S."/>
            <person name="Costanzo M.C."/>
            <person name="Fitzpatrick D.A."/>
            <person name="de Groot P.W."/>
            <person name="Harris D."/>
            <person name="Hoyer L.L."/>
            <person name="Hube B."/>
            <person name="Klis F.M."/>
            <person name="Kodira C."/>
            <person name="Lennard N."/>
            <person name="Logue M.E."/>
            <person name="Martin R."/>
            <person name="Neiman A.M."/>
            <person name="Nikolaou E."/>
            <person name="Quail M.A."/>
            <person name="Quinn J."/>
            <person name="Santos M.C."/>
            <person name="Schmitzberger F.F."/>
            <person name="Sherlock G."/>
            <person name="Shah P."/>
            <person name="Silverstein K.A."/>
            <person name="Skrzypek M.S."/>
            <person name="Soll D."/>
            <person name="Staggs R."/>
            <person name="Stansfield I."/>
            <person name="Stumpf M.P."/>
            <person name="Sudbery P.E."/>
            <person name="Srikantha T."/>
            <person name="Zeng Q."/>
            <person name="Berman J."/>
            <person name="Berriman M."/>
            <person name="Heitman J."/>
            <person name="Gow N.A."/>
            <person name="Lorenz M.C."/>
            <person name="Birren B.W."/>
            <person name="Kellis M."/>
            <person name="Cuomo C.A."/>
        </authorList>
    </citation>
    <scope>NUCLEOTIDE SEQUENCE [LARGE SCALE GENOMIC DNA]</scope>
    <source>
        <strain evidence="4">ATCC 11503 / BCRC 21390 / CBS 2605 / JCM 1781 / NBRC 1676 / NRRL YB-4239</strain>
    </source>
</reference>
<evidence type="ECO:0000313" key="4">
    <source>
        <dbReference type="Proteomes" id="UP000001996"/>
    </source>
</evidence>
<dbReference type="AlphaFoldDB" id="A5E4W6"/>
<feature type="signal peptide" evidence="2">
    <location>
        <begin position="1"/>
        <end position="22"/>
    </location>
</feature>
<keyword evidence="2" id="KW-0732">Signal</keyword>
<gene>
    <name evidence="3" type="ORF">LELG_04655</name>
</gene>